<organism evidence="1 2">
    <name type="scientific">Papaver somniferum</name>
    <name type="common">Opium poppy</name>
    <dbReference type="NCBI Taxonomy" id="3469"/>
    <lineage>
        <taxon>Eukaryota</taxon>
        <taxon>Viridiplantae</taxon>
        <taxon>Streptophyta</taxon>
        <taxon>Embryophyta</taxon>
        <taxon>Tracheophyta</taxon>
        <taxon>Spermatophyta</taxon>
        <taxon>Magnoliopsida</taxon>
        <taxon>Ranunculales</taxon>
        <taxon>Papaveraceae</taxon>
        <taxon>Papaveroideae</taxon>
        <taxon>Papaver</taxon>
    </lineage>
</organism>
<reference evidence="1 2" key="1">
    <citation type="journal article" date="2018" name="Science">
        <title>The opium poppy genome and morphinan production.</title>
        <authorList>
            <person name="Guo L."/>
            <person name="Winzer T."/>
            <person name="Yang X."/>
            <person name="Li Y."/>
            <person name="Ning Z."/>
            <person name="He Z."/>
            <person name="Teodor R."/>
            <person name="Lu Y."/>
            <person name="Bowser T.A."/>
            <person name="Graham I.A."/>
            <person name="Ye K."/>
        </authorList>
    </citation>
    <scope>NUCLEOTIDE SEQUENCE [LARGE SCALE GENOMIC DNA]</scope>
    <source>
        <strain evidence="2">cv. HN1</strain>
        <tissue evidence="1">Leaves</tissue>
    </source>
</reference>
<proteinExistence type="predicted"/>
<name>A0A4Y7KE11_PAPSO</name>
<dbReference type="Gramene" id="RZC71077">
    <property type="protein sequence ID" value="RZC71077"/>
    <property type="gene ID" value="C5167_034290"/>
</dbReference>
<dbReference type="EMBL" id="CM010721">
    <property type="protein sequence ID" value="RZC71077.1"/>
    <property type="molecule type" value="Genomic_DNA"/>
</dbReference>
<accession>A0A4Y7KE11</accession>
<evidence type="ECO:0000313" key="1">
    <source>
        <dbReference type="EMBL" id="RZC71077.1"/>
    </source>
</evidence>
<dbReference type="Proteomes" id="UP000316621">
    <property type="component" value="Chromosome 7"/>
</dbReference>
<protein>
    <submittedName>
        <fullName evidence="1">Uncharacterized protein</fullName>
    </submittedName>
</protein>
<keyword evidence="2" id="KW-1185">Reference proteome</keyword>
<dbReference type="AlphaFoldDB" id="A0A4Y7KE11"/>
<sequence>MGGNLFRVYPTNYGKFAGAFMKK</sequence>
<evidence type="ECO:0000313" key="2">
    <source>
        <dbReference type="Proteomes" id="UP000316621"/>
    </source>
</evidence>
<gene>
    <name evidence="1" type="ORF">C5167_034290</name>
</gene>